<accession>A0A3R9P8R2</accession>
<dbReference type="AlphaFoldDB" id="A0A3R9P8R2"/>
<dbReference type="EMBL" id="RBVX01000012">
    <property type="protein sequence ID" value="RSL32834.1"/>
    <property type="molecule type" value="Genomic_DNA"/>
</dbReference>
<sequence length="115" mass="13015">MAFDSWKTNVLAACLGFIVVFLLSIKVNLLETSLTRGVIAAIVLLILMFGLRFIYRKIQKVPKENVDKQTTDDAAVKPTEENQLDTPEKEEQKEQEFSEEQIKAASDAIKDKLNE</sequence>
<evidence type="ECO:0000313" key="4">
    <source>
        <dbReference type="Proteomes" id="UP000275076"/>
    </source>
</evidence>
<evidence type="ECO:0000313" key="3">
    <source>
        <dbReference type="EMBL" id="RSL32834.1"/>
    </source>
</evidence>
<proteinExistence type="predicted"/>
<feature type="region of interest" description="Disordered" evidence="1">
    <location>
        <begin position="64"/>
        <end position="115"/>
    </location>
</feature>
<evidence type="ECO:0000256" key="1">
    <source>
        <dbReference type="SAM" id="MobiDB-lite"/>
    </source>
</evidence>
<keyword evidence="4" id="KW-1185">Reference proteome</keyword>
<keyword evidence="2" id="KW-0812">Transmembrane</keyword>
<gene>
    <name evidence="3" type="ORF">D7Z54_13910</name>
</gene>
<comment type="caution">
    <text evidence="3">The sequence shown here is derived from an EMBL/GenBank/DDBJ whole genome shotgun (WGS) entry which is preliminary data.</text>
</comment>
<keyword evidence="2" id="KW-1133">Transmembrane helix</keyword>
<dbReference type="Proteomes" id="UP000275076">
    <property type="component" value="Unassembled WGS sequence"/>
</dbReference>
<dbReference type="RefSeq" id="WP_125556459.1">
    <property type="nucleotide sequence ID" value="NZ_RBVX01000012.1"/>
</dbReference>
<keyword evidence="2" id="KW-0472">Membrane</keyword>
<reference evidence="3 4" key="1">
    <citation type="submission" date="2018-10" db="EMBL/GenBank/DDBJ databases">
        <title>Draft genome sequence of Bacillus salarius IM0101, isolated from a hypersaline soil in Inner Mongolia, China.</title>
        <authorList>
            <person name="Yamprayoonswat W."/>
            <person name="Boonvisut S."/>
            <person name="Jumpathong W."/>
            <person name="Sittihan S."/>
            <person name="Ruangsuj P."/>
            <person name="Wanthongcharoen S."/>
            <person name="Thongpramul N."/>
            <person name="Pimmason S."/>
            <person name="Yu B."/>
            <person name="Yasawong M."/>
        </authorList>
    </citation>
    <scope>NUCLEOTIDE SEQUENCE [LARGE SCALE GENOMIC DNA]</scope>
    <source>
        <strain evidence="3 4">IM0101</strain>
    </source>
</reference>
<evidence type="ECO:0000256" key="2">
    <source>
        <dbReference type="SAM" id="Phobius"/>
    </source>
</evidence>
<feature type="transmembrane region" description="Helical" evidence="2">
    <location>
        <begin position="37"/>
        <end position="55"/>
    </location>
</feature>
<feature type="transmembrane region" description="Helical" evidence="2">
    <location>
        <begin position="6"/>
        <end position="25"/>
    </location>
</feature>
<protein>
    <submittedName>
        <fullName evidence="3">Uncharacterized protein</fullName>
    </submittedName>
</protein>
<organism evidence="3 4">
    <name type="scientific">Salibacterium salarium</name>
    <dbReference type="NCBI Taxonomy" id="284579"/>
    <lineage>
        <taxon>Bacteria</taxon>
        <taxon>Bacillati</taxon>
        <taxon>Bacillota</taxon>
        <taxon>Bacilli</taxon>
        <taxon>Bacillales</taxon>
        <taxon>Bacillaceae</taxon>
    </lineage>
</organism>
<name>A0A3R9P8R2_9BACI</name>
<dbReference type="OrthoDB" id="2984106at2"/>